<keyword evidence="5" id="KW-1185">Reference proteome</keyword>
<dbReference type="GO" id="GO:0016746">
    <property type="term" value="F:acyltransferase activity"/>
    <property type="evidence" value="ECO:0007669"/>
    <property type="project" value="UniProtKB-KW"/>
</dbReference>
<feature type="transmembrane region" description="Helical" evidence="1">
    <location>
        <begin position="36"/>
        <end position="57"/>
    </location>
</feature>
<name>A0ABX0FJK7_9BURK</name>
<evidence type="ECO:0000256" key="1">
    <source>
        <dbReference type="SAM" id="Phobius"/>
    </source>
</evidence>
<dbReference type="RefSeq" id="WP_166102289.1">
    <property type="nucleotide sequence ID" value="NZ_JAADJT010000004.1"/>
</dbReference>
<feature type="domain" description="Acyltransferase 3" evidence="2">
    <location>
        <begin position="11"/>
        <end position="330"/>
    </location>
</feature>
<dbReference type="Pfam" id="PF19040">
    <property type="entry name" value="SGNH"/>
    <property type="match status" value="1"/>
</dbReference>
<evidence type="ECO:0000313" key="4">
    <source>
        <dbReference type="EMBL" id="NGZ84760.1"/>
    </source>
</evidence>
<proteinExistence type="predicted"/>
<dbReference type="InterPro" id="IPR050879">
    <property type="entry name" value="Acyltransferase_3"/>
</dbReference>
<feature type="domain" description="SGNH" evidence="3">
    <location>
        <begin position="412"/>
        <end position="629"/>
    </location>
</feature>
<keyword evidence="4" id="KW-0808">Transferase</keyword>
<feature type="transmembrane region" description="Helical" evidence="1">
    <location>
        <begin position="12"/>
        <end position="30"/>
    </location>
</feature>
<feature type="transmembrane region" description="Helical" evidence="1">
    <location>
        <begin position="78"/>
        <end position="98"/>
    </location>
</feature>
<dbReference type="Proteomes" id="UP000666369">
    <property type="component" value="Unassembled WGS sequence"/>
</dbReference>
<dbReference type="InterPro" id="IPR043968">
    <property type="entry name" value="SGNH"/>
</dbReference>
<keyword evidence="1" id="KW-0812">Transmembrane</keyword>
<sequence length="652" mass="72718">MRQPDFGRHRADIDGLRALAVLAVIGFHLSPRWLQGGFAGVDTFFVISGFLITQLITRALDRGEFRLAGFYHQRIKRLLPAYLLVAACTLAVASWLLIPDDYVFYTTSLAASWGFVSNVFFSMLSWGYFGQRTEEFPLLHTWSLSVEEQFYFCYPLLLMLVYRHWRRHLDLVLVLLGVATLALSEWQTGKVGSYFLLPYRAHELVLGALTARLLRRRPPLAELAAPAAFAGLALTVGSMLLLQREHPYPGLNSLYPCAGAALLLYGGARVNPVSALLGWRPLAGIGLMSYSLYLWHWPLLSFLRYRRIPLDAGVGAAALAAIFAVSWLSWRYVETPLRRRREPLRASALRYYVAPASFFLAVGLYSYATDGAPRRFSPDARELLASYSYERDLGGACALRAGEYVGVTPAYLRGRCAFGSDGDARPEVLLFGDSHAQHFKPFVDQLARQAGLRAVFHVEGSCEPIDLAEPGQAPTSCQRRNADLLAVAGQYRYVMVSGRWTYKGDEALFARRLRRTAQAVEAAGATLVVFKDNPSTHTDLSRCILFKRRGWVGPERDCDFPWAEVLDAQGSMDRTIDALQAAMPQVRVVDSKRILCDARRCLTSIGNTALYKDDNHLNTQASRLLGQRYLAAAGNPLLPLRLSMNTHKEPAP</sequence>
<evidence type="ECO:0000259" key="3">
    <source>
        <dbReference type="Pfam" id="PF19040"/>
    </source>
</evidence>
<keyword evidence="1" id="KW-1133">Transmembrane helix</keyword>
<evidence type="ECO:0000259" key="2">
    <source>
        <dbReference type="Pfam" id="PF01757"/>
    </source>
</evidence>
<dbReference type="PANTHER" id="PTHR23028">
    <property type="entry name" value="ACETYLTRANSFERASE"/>
    <property type="match status" value="1"/>
</dbReference>
<feature type="transmembrane region" description="Helical" evidence="1">
    <location>
        <begin position="223"/>
        <end position="242"/>
    </location>
</feature>
<dbReference type="EMBL" id="JAADJT010000004">
    <property type="protein sequence ID" value="NGZ84760.1"/>
    <property type="molecule type" value="Genomic_DNA"/>
</dbReference>
<gene>
    <name evidence="4" type="ORF">GW587_10880</name>
</gene>
<keyword evidence="4" id="KW-0012">Acyltransferase</keyword>
<dbReference type="InterPro" id="IPR002656">
    <property type="entry name" value="Acyl_transf_3_dom"/>
</dbReference>
<accession>A0ABX0FJK7</accession>
<dbReference type="Pfam" id="PF01757">
    <property type="entry name" value="Acyl_transf_3"/>
    <property type="match status" value="1"/>
</dbReference>
<feature type="transmembrane region" description="Helical" evidence="1">
    <location>
        <begin position="349"/>
        <end position="368"/>
    </location>
</feature>
<feature type="transmembrane region" description="Helical" evidence="1">
    <location>
        <begin position="308"/>
        <end position="328"/>
    </location>
</feature>
<dbReference type="PANTHER" id="PTHR23028:SF53">
    <property type="entry name" value="ACYL_TRANSF_3 DOMAIN-CONTAINING PROTEIN"/>
    <property type="match status" value="1"/>
</dbReference>
<reference evidence="5" key="1">
    <citation type="submission" date="2023-07" db="EMBL/GenBank/DDBJ databases">
        <title>Duganella aceri sp. nov., isolated from tree sap.</title>
        <authorList>
            <person name="Kim I.S."/>
        </authorList>
    </citation>
    <scope>NUCLEOTIDE SEQUENCE [LARGE SCALE GENOMIC DNA]</scope>
    <source>
        <strain evidence="5">SAP-35</strain>
    </source>
</reference>
<evidence type="ECO:0000313" key="5">
    <source>
        <dbReference type="Proteomes" id="UP000666369"/>
    </source>
</evidence>
<feature type="transmembrane region" description="Helical" evidence="1">
    <location>
        <begin position="277"/>
        <end position="296"/>
    </location>
</feature>
<feature type="transmembrane region" description="Helical" evidence="1">
    <location>
        <begin position="248"/>
        <end position="265"/>
    </location>
</feature>
<feature type="transmembrane region" description="Helical" evidence="1">
    <location>
        <begin position="110"/>
        <end position="129"/>
    </location>
</feature>
<keyword evidence="1" id="KW-0472">Membrane</keyword>
<organism evidence="4 5">
    <name type="scientific">Duganella aceris</name>
    <dbReference type="NCBI Taxonomy" id="2703883"/>
    <lineage>
        <taxon>Bacteria</taxon>
        <taxon>Pseudomonadati</taxon>
        <taxon>Pseudomonadota</taxon>
        <taxon>Betaproteobacteria</taxon>
        <taxon>Burkholderiales</taxon>
        <taxon>Oxalobacteraceae</taxon>
        <taxon>Telluria group</taxon>
        <taxon>Duganella</taxon>
    </lineage>
</organism>
<protein>
    <submittedName>
        <fullName evidence="4">Acyltransferase</fullName>
    </submittedName>
</protein>
<comment type="caution">
    <text evidence="4">The sequence shown here is derived from an EMBL/GenBank/DDBJ whole genome shotgun (WGS) entry which is preliminary data.</text>
</comment>